<dbReference type="KEGG" id="luo:HHL09_10885"/>
<dbReference type="EMBL" id="CP051774">
    <property type="protein sequence ID" value="QJE96267.1"/>
    <property type="molecule type" value="Genomic_DNA"/>
</dbReference>
<keyword evidence="2" id="KW-1185">Reference proteome</keyword>
<name>A0A858RHB4_9BACT</name>
<evidence type="ECO:0000313" key="1">
    <source>
        <dbReference type="EMBL" id="QJE96267.1"/>
    </source>
</evidence>
<evidence type="ECO:0000313" key="2">
    <source>
        <dbReference type="Proteomes" id="UP000501812"/>
    </source>
</evidence>
<proteinExistence type="predicted"/>
<dbReference type="Proteomes" id="UP000501812">
    <property type="component" value="Chromosome"/>
</dbReference>
<organism evidence="1 2">
    <name type="scientific">Luteolibacter luteus</name>
    <dbReference type="NCBI Taxonomy" id="2728835"/>
    <lineage>
        <taxon>Bacteria</taxon>
        <taxon>Pseudomonadati</taxon>
        <taxon>Verrucomicrobiota</taxon>
        <taxon>Verrucomicrobiia</taxon>
        <taxon>Verrucomicrobiales</taxon>
        <taxon>Verrucomicrobiaceae</taxon>
        <taxon>Luteolibacter</taxon>
    </lineage>
</organism>
<reference evidence="1 2" key="1">
    <citation type="submission" date="2020-04" db="EMBL/GenBank/DDBJ databases">
        <title>Luteolibacter sp. G-1-1-1 isolated from soil.</title>
        <authorList>
            <person name="Dahal R.H."/>
        </authorList>
    </citation>
    <scope>NUCLEOTIDE SEQUENCE [LARGE SCALE GENOMIC DNA]</scope>
    <source>
        <strain evidence="1 2">G-1-1-1</strain>
    </source>
</reference>
<dbReference type="RefSeq" id="WP_169454668.1">
    <property type="nucleotide sequence ID" value="NZ_CP051774.1"/>
</dbReference>
<gene>
    <name evidence="1" type="ORF">HHL09_10885</name>
</gene>
<sequence length="1127" mass="124686">MNRGLLAFGFLATLFSPVLVRADLQEALELLPLGSRSTEDWGKILDARIEAGEPLPDLPPPITAPPDEATPQQHLNYWRQREPWAAQEAAPSAIAREKILQAISTEPAAIPEVLPAFPTTEETARQIHELLPRLSATDRYDQDKLRTVRAWIYRHSGLGRDEVIADARKPDWKLYRPDRRPDAPLAAIQSREPEFYAKLLEELALGTNPGLAVAAAELLFLHSPPDARTRWHQQLIAAAANPLLDEKARSIAVEALVDQEWPGREAWILSCLQQPDPGDVHEFGGEIYRRLDHWIPLLTTLIGGENQAARDHAACLLVAPLESFIWQEESDKEDPARIELLQRAARPLLPWLKDPEWAACRDANSRLRLIQSLGGLNLPECVPGLLEVIRKSPDSGEVAYAVQSITPYHSAEALPAAKEALARFDSYDRRMIIAEAHKLGGFSREESIAAVRAFLEASPEAGTGLYHQSPPAEDPSVDIGDHLIFEALPNDAALREILTELSDSLDDGNPELAGRLRNLIVKSSPAPSATLVTRLIEANAINRDALAIALERKHHPGWDGNVFQPLLHGAGLARGLAAVLSNDDDAIGVVLSGQDREAKLAALSAADYAGSSIGTEYLSALLSNEDDALREATEAYVKRSKLPEVMAFRELKMPSWDPATGNYNMFYGTVNRLATQLKITEQPMEVFALLSSIQGMSSTSWLLVVYPSRTIAVKNPGDGSIFTCEVPANQLGQVRSFIQTYRSDDLPDLELPAEDGIQYLYVHTSNTGTKTVSMDNPPESRDGILEWIENEKMSKGIVHYGRLVLLFHDLFEKLPLRPGYREGIDIVIPREKALIKSVWKQGDDLRVLIQNSSGSAHWQALSLTTKELGGPIGEPAESPFLVARADLHPDFKVTSDYHFRYPWQVRSGDATVHTGNFRDIGGLWLCRRGEEPELVVKGTFLWELVSADGKWCVAAKATGDTWADPNVVVRINLETKQELPVLLEKADDLWPVAFFPAHGKFLIRRAGQVAISEEDQSTGPREPEFHLLDASTGDLEKVSGDFQLLLDKSHRPFQAANPNGLLWGADGFRGTGDSKVSIGTFDTRTFRFEPVKKIDGIFFDSQSMWIDAEEGFIYAALNGDLVRIPLR</sequence>
<accession>A0A858RHB4</accession>
<dbReference type="SUPFAM" id="SSF48371">
    <property type="entry name" value="ARM repeat"/>
    <property type="match status" value="1"/>
</dbReference>
<dbReference type="SUPFAM" id="SSF63829">
    <property type="entry name" value="Calcium-dependent phosphotriesterase"/>
    <property type="match status" value="1"/>
</dbReference>
<dbReference type="InterPro" id="IPR016024">
    <property type="entry name" value="ARM-type_fold"/>
</dbReference>
<dbReference type="AlphaFoldDB" id="A0A858RHB4"/>
<protein>
    <submittedName>
        <fullName evidence="1">Uncharacterized protein</fullName>
    </submittedName>
</protein>